<organism evidence="15 16">
    <name type="scientific">Rhizoctonia solani</name>
    <dbReference type="NCBI Taxonomy" id="456999"/>
    <lineage>
        <taxon>Eukaryota</taxon>
        <taxon>Fungi</taxon>
        <taxon>Dikarya</taxon>
        <taxon>Basidiomycota</taxon>
        <taxon>Agaricomycotina</taxon>
        <taxon>Agaricomycetes</taxon>
        <taxon>Cantharellales</taxon>
        <taxon>Ceratobasidiaceae</taxon>
        <taxon>Rhizoctonia</taxon>
    </lineage>
</organism>
<keyword evidence="6 11" id="KW-0472">Membrane</keyword>
<gene>
    <name evidence="11" type="primary">PFA4</name>
    <name evidence="15" type="ORF">RDB_LOCUS102054</name>
</gene>
<evidence type="ECO:0000256" key="10">
    <source>
        <dbReference type="ARBA" id="ARBA00048048"/>
    </source>
</evidence>
<dbReference type="InterPro" id="IPR001594">
    <property type="entry name" value="Palmitoyltrfase_DHHC"/>
</dbReference>
<feature type="active site" description="S-palmitoyl cysteine intermediate" evidence="11">
    <location>
        <position position="124"/>
    </location>
</feature>
<feature type="transmembrane region" description="Helical" evidence="11 12">
    <location>
        <begin position="179"/>
        <end position="205"/>
    </location>
</feature>
<keyword evidence="4 11" id="KW-0256">Endoplasmic reticulum</keyword>
<dbReference type="AlphaFoldDB" id="A0A8H3AXC4"/>
<evidence type="ECO:0000256" key="12">
    <source>
        <dbReference type="RuleBase" id="RU079119"/>
    </source>
</evidence>
<evidence type="ECO:0000256" key="13">
    <source>
        <dbReference type="SAM" id="MobiDB-lite"/>
    </source>
</evidence>
<protein>
    <recommendedName>
        <fullName evidence="11">Palmitoyltransferase PFA4</fullName>
        <ecNumber evidence="11">2.3.1.225</ecNumber>
    </recommendedName>
    <alternativeName>
        <fullName evidence="11">Protein S-acyltransferase</fullName>
        <shortName evidence="11">PAT</shortName>
    </alternativeName>
    <alternativeName>
        <fullName evidence="11">Protein fatty acyltransferase 4</fullName>
    </alternativeName>
</protein>
<feature type="compositionally biased region" description="Acidic residues" evidence="13">
    <location>
        <begin position="509"/>
        <end position="518"/>
    </location>
</feature>
<comment type="domain">
    <text evidence="11 12">The DHHC domain is required for palmitoyltransferase activity.</text>
</comment>
<dbReference type="HAMAP" id="MF_03199">
    <property type="entry name" value="DHHC_PAT_PFA4"/>
    <property type="match status" value="1"/>
</dbReference>
<evidence type="ECO:0000256" key="2">
    <source>
        <dbReference type="ARBA" id="ARBA00022679"/>
    </source>
</evidence>
<evidence type="ECO:0000256" key="1">
    <source>
        <dbReference type="ARBA" id="ARBA00004141"/>
    </source>
</evidence>
<sequence length="529" mass="60139">MGRLVGRLWVGFTLSLISFISYSSQIFIIWPWYGRTLSIPLLKLLVPFNILVGMIFWNYIWTVRTDPGTVPKGWKPDLRSSEGYEVKKLTGAPRYCRTCERYKPPRSHHCRQCKKCVLRMDHHCPWVNNCVGHFNYGHFLRFLFFVDVACSYHFIMISMRAWHAMSASGFWQGPSTSELVFLILNYAACTPVLLLVGGFSLYHFYCLASNQTTIEGWEKDKVATLVRRGKIRDIKFPYHLGVRRNIRAVLGEHAWLWCWPQPMRGSGLNFPVADGTGKWEEFHRDRSRMGDHNGSRHRAHEWSSTDADVDESGTNGGRGGSRLRSAEDPEAQFIWPPKDPSTSIRKNQDRAAASALQERLQGSPWTYGNDGPNPALRMRGASNHPPYHPSYQSEGPSPPPTNATTDPDRQFDHEYDSVSTSSSPSRASSGYDVDISAGRDVRVRRGSEGWEVRPMSNEEIVQRYVQSRGLETEVEAEHDQDGRLDRASLEGDSVIPDSEPPKYNMYVPEDPDSSEDEALDSHIGTYTNE</sequence>
<dbReference type="PANTHER" id="PTHR12246">
    <property type="entry name" value="PALMITOYLTRANSFERASE ZDHHC16"/>
    <property type="match status" value="1"/>
</dbReference>
<feature type="compositionally biased region" description="Low complexity" evidence="13">
    <location>
        <begin position="417"/>
        <end position="429"/>
    </location>
</feature>
<proteinExistence type="inferred from homology"/>
<evidence type="ECO:0000259" key="14">
    <source>
        <dbReference type="Pfam" id="PF01529"/>
    </source>
</evidence>
<keyword evidence="2 11" id="KW-0808">Transferase</keyword>
<feature type="transmembrane region" description="Helical" evidence="11 12">
    <location>
        <begin position="41"/>
        <end position="61"/>
    </location>
</feature>
<dbReference type="Pfam" id="PF01529">
    <property type="entry name" value="DHHC"/>
    <property type="match status" value="1"/>
</dbReference>
<feature type="region of interest" description="Disordered" evidence="13">
    <location>
        <begin position="470"/>
        <end position="529"/>
    </location>
</feature>
<feature type="transmembrane region" description="Helical" evidence="11 12">
    <location>
        <begin position="139"/>
        <end position="158"/>
    </location>
</feature>
<dbReference type="PROSITE" id="PS50216">
    <property type="entry name" value="DHHC"/>
    <property type="match status" value="1"/>
</dbReference>
<dbReference type="EC" id="2.3.1.225" evidence="11"/>
<evidence type="ECO:0000256" key="7">
    <source>
        <dbReference type="ARBA" id="ARBA00023139"/>
    </source>
</evidence>
<keyword evidence="7 11" id="KW-0564">Palmitate</keyword>
<evidence type="ECO:0000256" key="8">
    <source>
        <dbReference type="ARBA" id="ARBA00023288"/>
    </source>
</evidence>
<keyword evidence="8 11" id="KW-0449">Lipoprotein</keyword>
<evidence type="ECO:0000256" key="5">
    <source>
        <dbReference type="ARBA" id="ARBA00022989"/>
    </source>
</evidence>
<keyword evidence="9 11" id="KW-0012">Acyltransferase</keyword>
<dbReference type="GO" id="GO:0019706">
    <property type="term" value="F:protein-cysteine S-palmitoyltransferase activity"/>
    <property type="evidence" value="ECO:0007669"/>
    <property type="project" value="UniProtKB-UniRule"/>
</dbReference>
<comment type="function">
    <text evidence="11">Mediates the reversible addition of palmitate to target proteins, thereby regulating their membrane association and biological function.</text>
</comment>
<comment type="catalytic activity">
    <reaction evidence="10 11 12">
        <text>L-cysteinyl-[protein] + hexadecanoyl-CoA = S-hexadecanoyl-L-cysteinyl-[protein] + CoA</text>
        <dbReference type="Rhea" id="RHEA:36683"/>
        <dbReference type="Rhea" id="RHEA-COMP:10131"/>
        <dbReference type="Rhea" id="RHEA-COMP:11032"/>
        <dbReference type="ChEBI" id="CHEBI:29950"/>
        <dbReference type="ChEBI" id="CHEBI:57287"/>
        <dbReference type="ChEBI" id="CHEBI:57379"/>
        <dbReference type="ChEBI" id="CHEBI:74151"/>
        <dbReference type="EC" id="2.3.1.225"/>
    </reaction>
</comment>
<dbReference type="InterPro" id="IPR033682">
    <property type="entry name" value="PFA4"/>
</dbReference>
<feature type="compositionally biased region" description="Basic and acidic residues" evidence="13">
    <location>
        <begin position="406"/>
        <end position="416"/>
    </location>
</feature>
<dbReference type="Proteomes" id="UP000663841">
    <property type="component" value="Unassembled WGS sequence"/>
</dbReference>
<dbReference type="InterPro" id="IPR039859">
    <property type="entry name" value="PFA4/ZDH16/20/ERF2-like"/>
</dbReference>
<evidence type="ECO:0000313" key="15">
    <source>
        <dbReference type="EMBL" id="CAE6442711.1"/>
    </source>
</evidence>
<feature type="transmembrane region" description="Helical" evidence="11 12">
    <location>
        <begin position="6"/>
        <end position="29"/>
    </location>
</feature>
<reference evidence="15" key="1">
    <citation type="submission" date="2021-01" db="EMBL/GenBank/DDBJ databases">
        <authorList>
            <person name="Kaushik A."/>
        </authorList>
    </citation>
    <scope>NUCLEOTIDE SEQUENCE</scope>
    <source>
        <strain evidence="15">AG3-T5</strain>
    </source>
</reference>
<comment type="subcellular location">
    <subcellularLocation>
        <location evidence="11">Endoplasmic reticulum membrane</location>
        <topology evidence="11">Multi-pass membrane protein</topology>
    </subcellularLocation>
    <subcellularLocation>
        <location evidence="1">Membrane</location>
        <topology evidence="1">Multi-pass membrane protein</topology>
    </subcellularLocation>
</comment>
<dbReference type="GO" id="GO:0005789">
    <property type="term" value="C:endoplasmic reticulum membrane"/>
    <property type="evidence" value="ECO:0007669"/>
    <property type="project" value="UniProtKB-SubCell"/>
</dbReference>
<evidence type="ECO:0000256" key="6">
    <source>
        <dbReference type="ARBA" id="ARBA00023136"/>
    </source>
</evidence>
<comment type="similarity">
    <text evidence="11">Belongs to the DHHC palmitoyltransferase family. PFA4 subfamily.</text>
</comment>
<comment type="caution">
    <text evidence="15">The sequence shown here is derived from an EMBL/GenBank/DDBJ whole genome shotgun (WGS) entry which is preliminary data.</text>
</comment>
<accession>A0A8H3AXC4</accession>
<evidence type="ECO:0000256" key="9">
    <source>
        <dbReference type="ARBA" id="ARBA00023315"/>
    </source>
</evidence>
<feature type="domain" description="Palmitoyltransferase DHHC" evidence="14">
    <location>
        <begin position="92"/>
        <end position="219"/>
    </location>
</feature>
<evidence type="ECO:0000256" key="3">
    <source>
        <dbReference type="ARBA" id="ARBA00022692"/>
    </source>
</evidence>
<evidence type="ECO:0000313" key="16">
    <source>
        <dbReference type="Proteomes" id="UP000663841"/>
    </source>
</evidence>
<keyword evidence="3 11" id="KW-0812">Transmembrane</keyword>
<feature type="region of interest" description="Disordered" evidence="13">
    <location>
        <begin position="286"/>
        <end position="440"/>
    </location>
</feature>
<feature type="compositionally biased region" description="Basic and acidic residues" evidence="13">
    <location>
        <begin position="475"/>
        <end position="489"/>
    </location>
</feature>
<evidence type="ECO:0000256" key="4">
    <source>
        <dbReference type="ARBA" id="ARBA00022824"/>
    </source>
</evidence>
<name>A0A8H3AXC4_9AGAM</name>
<dbReference type="EMBL" id="CAJMWW010000096">
    <property type="protein sequence ID" value="CAE6442711.1"/>
    <property type="molecule type" value="Genomic_DNA"/>
</dbReference>
<evidence type="ECO:0000256" key="11">
    <source>
        <dbReference type="HAMAP-Rule" id="MF_03199"/>
    </source>
</evidence>
<keyword evidence="5 11" id="KW-1133">Transmembrane helix</keyword>